<reference evidence="3" key="1">
    <citation type="submission" date="2016-10" db="EMBL/GenBank/DDBJ databases">
        <authorList>
            <person name="Varghese N."/>
            <person name="Submissions S."/>
        </authorList>
    </citation>
    <scope>NUCLEOTIDE SEQUENCE [LARGE SCALE GENOMIC DNA]</scope>
    <source>
        <strain evidence="3">CGMCC 1.10223</strain>
    </source>
</reference>
<feature type="domain" description="Transglycosylase SLT" evidence="1">
    <location>
        <begin position="1"/>
        <end position="64"/>
    </location>
</feature>
<dbReference type="InterPro" id="IPR008258">
    <property type="entry name" value="Transglycosylase_SLT_dom_1"/>
</dbReference>
<evidence type="ECO:0000259" key="1">
    <source>
        <dbReference type="Pfam" id="PF01464"/>
    </source>
</evidence>
<evidence type="ECO:0000313" key="2">
    <source>
        <dbReference type="EMBL" id="SFE74528.1"/>
    </source>
</evidence>
<gene>
    <name evidence="2" type="ORF">SAMN04487969_10653</name>
</gene>
<dbReference type="Proteomes" id="UP000183410">
    <property type="component" value="Unassembled WGS sequence"/>
</dbReference>
<dbReference type="PANTHER" id="PTHR37423:SF2">
    <property type="entry name" value="MEMBRANE-BOUND LYTIC MUREIN TRANSGLYCOSYLASE C"/>
    <property type="match status" value="1"/>
</dbReference>
<organism evidence="2 3">
    <name type="scientific">Paenibacillus algorifonticola</name>
    <dbReference type="NCBI Taxonomy" id="684063"/>
    <lineage>
        <taxon>Bacteria</taxon>
        <taxon>Bacillati</taxon>
        <taxon>Bacillota</taxon>
        <taxon>Bacilli</taxon>
        <taxon>Bacillales</taxon>
        <taxon>Paenibacillaceae</taxon>
        <taxon>Paenibacillus</taxon>
    </lineage>
</organism>
<dbReference type="AlphaFoldDB" id="A0A1I2D1X6"/>
<dbReference type="CDD" id="cd00254">
    <property type="entry name" value="LT-like"/>
    <property type="match status" value="1"/>
</dbReference>
<dbReference type="Pfam" id="PF01464">
    <property type="entry name" value="SLT"/>
    <property type="match status" value="1"/>
</dbReference>
<dbReference type="EMBL" id="FONN01000006">
    <property type="protein sequence ID" value="SFE74528.1"/>
    <property type="molecule type" value="Genomic_DNA"/>
</dbReference>
<evidence type="ECO:0000313" key="3">
    <source>
        <dbReference type="Proteomes" id="UP000183410"/>
    </source>
</evidence>
<name>A0A1I2D1X6_9BACL</name>
<dbReference type="PANTHER" id="PTHR37423">
    <property type="entry name" value="SOLUBLE LYTIC MUREIN TRANSGLYCOSYLASE-RELATED"/>
    <property type="match status" value="1"/>
</dbReference>
<dbReference type="Gene3D" id="1.10.530.10">
    <property type="match status" value="1"/>
</dbReference>
<accession>A0A1I2D1X6</accession>
<dbReference type="InterPro" id="IPR023346">
    <property type="entry name" value="Lysozyme-like_dom_sf"/>
</dbReference>
<dbReference type="SUPFAM" id="SSF53955">
    <property type="entry name" value="Lysozyme-like"/>
    <property type="match status" value="1"/>
</dbReference>
<keyword evidence="3" id="KW-1185">Reference proteome</keyword>
<protein>
    <submittedName>
        <fullName evidence="2">Transglycosylase SLT domain-containing protein</fullName>
    </submittedName>
</protein>
<sequence length="94" mass="10183">MQLMPGTASGLGVKDVNDPIQNVNGGTKYISQMMSKYNNDPQLALAAYNWGPGNLDKAIKKYGANWSAIVSYAPTETQKYVAKVMGNWRGAGVR</sequence>
<proteinExistence type="predicted"/>